<reference evidence="9 10" key="1">
    <citation type="submission" date="2015-05" db="EMBL/GenBank/DDBJ databases">
        <title>Complete genome sequence of Corynebacterium epidermidicanis DSM 45586, isolated from the skin of a dog suffering from pruritus.</title>
        <authorList>
            <person name="Ruckert C."/>
            <person name="Albersmeier A."/>
            <person name="Winkler A."/>
            <person name="Tauch A."/>
        </authorList>
    </citation>
    <scope>NUCLEOTIDE SEQUENCE [LARGE SCALE GENOMIC DNA]</scope>
    <source>
        <strain evidence="9 10">DSM 45586</strain>
    </source>
</reference>
<evidence type="ECO:0000256" key="5">
    <source>
        <dbReference type="ARBA" id="ARBA00022989"/>
    </source>
</evidence>
<protein>
    <submittedName>
        <fullName evidence="9">Putative membrane-associated protein</fullName>
    </submittedName>
</protein>
<name>A0A0G3GT65_9CORY</name>
<evidence type="ECO:0000256" key="2">
    <source>
        <dbReference type="ARBA" id="ARBA00010792"/>
    </source>
</evidence>
<dbReference type="PATRIC" id="fig|1050174.4.peg.167"/>
<feature type="transmembrane region" description="Helical" evidence="7">
    <location>
        <begin position="148"/>
        <end position="168"/>
    </location>
</feature>
<dbReference type="EMBL" id="CP011541">
    <property type="protein sequence ID" value="AKK02052.1"/>
    <property type="molecule type" value="Genomic_DNA"/>
</dbReference>
<evidence type="ECO:0000256" key="4">
    <source>
        <dbReference type="ARBA" id="ARBA00022692"/>
    </source>
</evidence>
<organism evidence="9 10">
    <name type="scientific">Corynebacterium epidermidicanis</name>
    <dbReference type="NCBI Taxonomy" id="1050174"/>
    <lineage>
        <taxon>Bacteria</taxon>
        <taxon>Bacillati</taxon>
        <taxon>Actinomycetota</taxon>
        <taxon>Actinomycetes</taxon>
        <taxon>Mycobacteriales</taxon>
        <taxon>Corynebacteriaceae</taxon>
        <taxon>Corynebacterium</taxon>
    </lineage>
</organism>
<evidence type="ECO:0000313" key="9">
    <source>
        <dbReference type="EMBL" id="AKK02052.1"/>
    </source>
</evidence>
<dbReference type="InterPro" id="IPR032816">
    <property type="entry name" value="VTT_dom"/>
</dbReference>
<comment type="subcellular location">
    <subcellularLocation>
        <location evidence="1 7">Cell membrane</location>
        <topology evidence="1 7">Multi-pass membrane protein</topology>
    </subcellularLocation>
</comment>
<dbReference type="RefSeq" id="WP_047239344.1">
    <property type="nucleotide sequence ID" value="NZ_CP011541.1"/>
</dbReference>
<keyword evidence="4 7" id="KW-0812">Transmembrane</keyword>
<keyword evidence="3 7" id="KW-1003">Cell membrane</keyword>
<keyword evidence="6 7" id="KW-0472">Membrane</keyword>
<dbReference type="KEGG" id="cei:CEPID_00790"/>
<evidence type="ECO:0000256" key="6">
    <source>
        <dbReference type="ARBA" id="ARBA00023136"/>
    </source>
</evidence>
<dbReference type="InterPro" id="IPR032818">
    <property type="entry name" value="DedA-like"/>
</dbReference>
<evidence type="ECO:0000256" key="3">
    <source>
        <dbReference type="ARBA" id="ARBA00022475"/>
    </source>
</evidence>
<dbReference type="PANTHER" id="PTHR30353">
    <property type="entry name" value="INNER MEMBRANE PROTEIN DEDA-RELATED"/>
    <property type="match status" value="1"/>
</dbReference>
<comment type="similarity">
    <text evidence="2 7">Belongs to the DedA family.</text>
</comment>
<dbReference type="AlphaFoldDB" id="A0A0G3GT65"/>
<dbReference type="STRING" id="1050174.CEPID_00790"/>
<sequence>MDLLRQLLDVQGILGDFGLLGLGTIVFAETGLLVGFFLPGDSLLFTAGMYSAAAEPFAPLWAVMLVVFVTAVVGNQLGWYIGYKTGPMIMRSKSVQRMGDDRVHKAEEFFAKHGAKAVLLGRFVPFVRTLVPVLAGVSEMPLKVFNTYNVLGGAVWAVIVPGVGHWLGGVEFIREHVNEIFVGAVALAFVPLLAQGLIRRIYRRSTAPRQ</sequence>
<dbReference type="GO" id="GO:0005886">
    <property type="term" value="C:plasma membrane"/>
    <property type="evidence" value="ECO:0007669"/>
    <property type="project" value="UniProtKB-SubCell"/>
</dbReference>
<proteinExistence type="inferred from homology"/>
<evidence type="ECO:0000256" key="7">
    <source>
        <dbReference type="RuleBase" id="RU367016"/>
    </source>
</evidence>
<feature type="transmembrane region" description="Helical" evidence="7">
    <location>
        <begin position="58"/>
        <end position="83"/>
    </location>
</feature>
<dbReference type="Pfam" id="PF09335">
    <property type="entry name" value="VTT_dom"/>
    <property type="match status" value="1"/>
</dbReference>
<evidence type="ECO:0000313" key="10">
    <source>
        <dbReference type="Proteomes" id="UP000035368"/>
    </source>
</evidence>
<dbReference type="Proteomes" id="UP000035368">
    <property type="component" value="Chromosome"/>
</dbReference>
<evidence type="ECO:0000259" key="8">
    <source>
        <dbReference type="Pfam" id="PF09335"/>
    </source>
</evidence>
<feature type="transmembrane region" description="Helical" evidence="7">
    <location>
        <begin position="12"/>
        <end position="38"/>
    </location>
</feature>
<keyword evidence="10" id="KW-1185">Reference proteome</keyword>
<keyword evidence="5 7" id="KW-1133">Transmembrane helix</keyword>
<gene>
    <name evidence="9" type="ORF">CEPID_00790</name>
</gene>
<accession>A0A0G3GT65</accession>
<dbReference type="OrthoDB" id="9813426at2"/>
<evidence type="ECO:0000256" key="1">
    <source>
        <dbReference type="ARBA" id="ARBA00004651"/>
    </source>
</evidence>
<feature type="domain" description="VTT" evidence="8">
    <location>
        <begin position="38"/>
        <end position="164"/>
    </location>
</feature>
<dbReference type="PANTHER" id="PTHR30353:SF0">
    <property type="entry name" value="TRANSMEMBRANE PROTEIN"/>
    <property type="match status" value="1"/>
</dbReference>
<feature type="transmembrane region" description="Helical" evidence="7">
    <location>
        <begin position="180"/>
        <end position="202"/>
    </location>
</feature>